<evidence type="ECO:0000313" key="2">
    <source>
        <dbReference type="EMBL" id="PRP87070.1"/>
    </source>
</evidence>
<dbReference type="GO" id="GO:0016491">
    <property type="term" value="F:oxidoreductase activity"/>
    <property type="evidence" value="ECO:0007669"/>
    <property type="project" value="TreeGrafter"/>
</dbReference>
<gene>
    <name evidence="2" type="ORF">PROFUN_04806</name>
</gene>
<reference evidence="2 3" key="1">
    <citation type="journal article" date="2018" name="Genome Biol. Evol.">
        <title>Multiple Roots of Fruiting Body Formation in Amoebozoa.</title>
        <authorList>
            <person name="Hillmann F."/>
            <person name="Forbes G."/>
            <person name="Novohradska S."/>
            <person name="Ferling I."/>
            <person name="Riege K."/>
            <person name="Groth M."/>
            <person name="Westermann M."/>
            <person name="Marz M."/>
            <person name="Spaller T."/>
            <person name="Winckler T."/>
            <person name="Schaap P."/>
            <person name="Glockner G."/>
        </authorList>
    </citation>
    <scope>NUCLEOTIDE SEQUENCE [LARGE SCALE GENOMIC DNA]</scope>
    <source>
        <strain evidence="2 3">Jena</strain>
    </source>
</reference>
<protein>
    <submittedName>
        <fullName evidence="2">Uncharacterized protein</fullName>
    </submittedName>
</protein>
<dbReference type="PRINTS" id="PR00080">
    <property type="entry name" value="SDRFAMILY"/>
</dbReference>
<dbReference type="InParanoid" id="A0A2P6NT14"/>
<dbReference type="InterPro" id="IPR036291">
    <property type="entry name" value="NAD(P)-bd_dom_sf"/>
</dbReference>
<proteinExistence type="predicted"/>
<dbReference type="PRINTS" id="PR00081">
    <property type="entry name" value="GDHRDH"/>
</dbReference>
<organism evidence="2 3">
    <name type="scientific">Planoprotostelium fungivorum</name>
    <dbReference type="NCBI Taxonomy" id="1890364"/>
    <lineage>
        <taxon>Eukaryota</taxon>
        <taxon>Amoebozoa</taxon>
        <taxon>Evosea</taxon>
        <taxon>Variosea</taxon>
        <taxon>Cavosteliida</taxon>
        <taxon>Cavosteliaceae</taxon>
        <taxon>Planoprotostelium</taxon>
    </lineage>
</organism>
<accession>A0A2P6NT14</accession>
<dbReference type="Proteomes" id="UP000241769">
    <property type="component" value="Unassembled WGS sequence"/>
</dbReference>
<keyword evidence="3" id="KW-1185">Reference proteome</keyword>
<feature type="region of interest" description="Disordered" evidence="1">
    <location>
        <begin position="141"/>
        <end position="162"/>
    </location>
</feature>
<dbReference type="Pfam" id="PF00106">
    <property type="entry name" value="adh_short"/>
    <property type="match status" value="1"/>
</dbReference>
<dbReference type="PANTHER" id="PTHR43313:SF1">
    <property type="entry name" value="3BETA-HYDROXYSTEROID DEHYDROGENASE DHS-16"/>
    <property type="match status" value="1"/>
</dbReference>
<dbReference type="STRING" id="1890364.A0A2P6NT14"/>
<dbReference type="Pfam" id="PF15384">
    <property type="entry name" value="PAXX"/>
    <property type="match status" value="1"/>
</dbReference>
<dbReference type="InterPro" id="IPR002347">
    <property type="entry name" value="SDR_fam"/>
</dbReference>
<evidence type="ECO:0000313" key="3">
    <source>
        <dbReference type="Proteomes" id="UP000241769"/>
    </source>
</evidence>
<dbReference type="GO" id="GO:0006303">
    <property type="term" value="P:double-strand break repair via nonhomologous end joining"/>
    <property type="evidence" value="ECO:0007669"/>
    <property type="project" value="InterPro"/>
</dbReference>
<dbReference type="CDD" id="cd05233">
    <property type="entry name" value="SDR_c"/>
    <property type="match status" value="1"/>
</dbReference>
<dbReference type="Gene3D" id="3.40.50.720">
    <property type="entry name" value="NAD(P)-binding Rossmann-like Domain"/>
    <property type="match status" value="1"/>
</dbReference>
<dbReference type="GO" id="GO:0008202">
    <property type="term" value="P:steroid metabolic process"/>
    <property type="evidence" value="ECO:0007669"/>
    <property type="project" value="TreeGrafter"/>
</dbReference>
<dbReference type="EMBL" id="MDYQ01000023">
    <property type="protein sequence ID" value="PRP87070.1"/>
    <property type="molecule type" value="Genomic_DNA"/>
</dbReference>
<dbReference type="AlphaFoldDB" id="A0A2P6NT14"/>
<comment type="caution">
    <text evidence="2">The sequence shown here is derived from an EMBL/GenBank/DDBJ whole genome shotgun (WGS) entry which is preliminary data.</text>
</comment>
<dbReference type="PANTHER" id="PTHR43313">
    <property type="entry name" value="SHORT-CHAIN DEHYDROGENASE/REDUCTASE FAMILY 9C"/>
    <property type="match status" value="1"/>
</dbReference>
<dbReference type="OrthoDB" id="2102561at2759"/>
<dbReference type="InterPro" id="IPR027873">
    <property type="entry name" value="PAXX"/>
</dbReference>
<dbReference type="SUPFAM" id="SSF51735">
    <property type="entry name" value="NAD(P)-binding Rossmann-fold domains"/>
    <property type="match status" value="1"/>
</dbReference>
<name>A0A2P6NT14_9EUKA</name>
<sequence>MEEDYREGLSIIDGLYTYITVDAKKYICRSKKTSIGTWKIACTDATDKFWETDLEYDEVLKHKKLSSTDAESFEEYFQRFTAGFTSEEMTVTFEKNGEAQMCVWCELGGRKLSYTFKLYRYVGQDFEDRMYRLVFDMASSLRGKSSPPSTSNNSSGKNHVNEPRLDLFMPPSLLPSTAQNEDKVSTNTVQIRKQAPVTSKRKAGYSLINPSVKRHVAKGARIEIGVYGRTLVGFRVDLEFTTAERMNQFIRQSIMVQVNQIPYATRIVEAISFFFDFLEQILFFVISILFGRRSLPPVKPSQSAVLITGTSTGIGRALALELARRGYTVFGTVRKEVDANSLRNEWQQSIKRGEIIPLIVDVVDDRQRRQAFEEISRVIQEKNLRFHALINNAGIFFPMLSLVTSDSHIKTHWDVNYFSVMELIRLFRPLLSKHNGRIINIGSASAISPVPGGGTYSTTKAALRSASKILASEMRPLKISVSHVEPGFISTPMVENAKMYVELKDRRDSILYQSDITTEDYKLFSRQDKKIHFRLKNFLLMFMVTERAVIFPVLHALESTRPLFNYFPGLDVKFLRFSKQVFGENITELMGM</sequence>
<evidence type="ECO:0000256" key="1">
    <source>
        <dbReference type="SAM" id="MobiDB-lite"/>
    </source>
</evidence>
<feature type="compositionally biased region" description="Low complexity" evidence="1">
    <location>
        <begin position="145"/>
        <end position="155"/>
    </location>
</feature>